<keyword evidence="9" id="KW-1185">Reference proteome</keyword>
<proteinExistence type="predicted"/>
<feature type="domain" description="Peptidase S1" evidence="7">
    <location>
        <begin position="438"/>
        <end position="681"/>
    </location>
</feature>
<dbReference type="PRINTS" id="PR00722">
    <property type="entry name" value="CHYMOTRYPSIN"/>
</dbReference>
<feature type="compositionally biased region" description="Low complexity" evidence="6">
    <location>
        <begin position="46"/>
        <end position="110"/>
    </location>
</feature>
<evidence type="ECO:0000256" key="3">
    <source>
        <dbReference type="ARBA" id="ARBA00022825"/>
    </source>
</evidence>
<dbReference type="EMBL" id="CAJPVJ010002436">
    <property type="protein sequence ID" value="CAG2166292.1"/>
    <property type="molecule type" value="Genomic_DNA"/>
</dbReference>
<evidence type="ECO:0000256" key="2">
    <source>
        <dbReference type="ARBA" id="ARBA00022801"/>
    </source>
</evidence>
<evidence type="ECO:0000256" key="6">
    <source>
        <dbReference type="SAM" id="MobiDB-lite"/>
    </source>
</evidence>
<dbReference type="EMBL" id="OC917261">
    <property type="protein sequence ID" value="CAD7646609.1"/>
    <property type="molecule type" value="Genomic_DNA"/>
</dbReference>
<evidence type="ECO:0000256" key="4">
    <source>
        <dbReference type="ARBA" id="ARBA00023157"/>
    </source>
</evidence>
<dbReference type="PANTHER" id="PTHR24252:SF10">
    <property type="entry name" value="SERINE PROTEASE 56"/>
    <property type="match status" value="1"/>
</dbReference>
<gene>
    <name evidence="8" type="ORF">ONB1V03_LOCUS5816</name>
</gene>
<dbReference type="Pfam" id="PF00089">
    <property type="entry name" value="Trypsin"/>
    <property type="match status" value="2"/>
</dbReference>
<dbReference type="InterPro" id="IPR033116">
    <property type="entry name" value="TRYPSIN_SER"/>
</dbReference>
<name>A0A7R9LRL6_9ACAR</name>
<sequence>MFQYECLQSGGKPVGYCVNSWLVGSCCQLPVRTPSSTTPSPPSPTTPLTTTTSSTTNPITTTSTSSTTASTPVNITTNTTIPSSTTNSITTTNTTTPSSTTTTTSSTTTTASTALPPIITLLTTSSTNFTIPSVTTTSTTTPSSIIANTNSYICKHKHIHITTDHNNNEEICNGINSIYNSKDHIKPHDIIESRQVAPKGRIVGGTQSSFGEWPWMVSLRQWKKNSFLHKCGAALLNEYWVITAAHCVENVSPTDLLLRLGEFDVSHEREPFPYIERRVQIIAPHPQFDPRTFEYDIALLRFYEPIHFQRNIVPVCIPQHNDSYVNRWATVTGWGRLYEDGPLPDVVQHVDVPIITNKECEGMYRRAGYIEDIPNIFICAGLAKGAKDSCEGDSGGPLVLEDNERWNLVGIISWGIGCALPNQPECGVRPLRPMSGRVVGGRNAHFGEWPWVVLVKEATWLGLFVKTKCGGVLIDYKWVLTAAHCQPGFLGTLVVVLGEYDLTGDIESLKPVAKRVKRMIVHRDYNPNTFENDIALLELESPFEVQPHVVPICLPPAHETDYVGKVAYVAGWGKLSYGGSIPSILQVVKLPILANSDCQNMFLDSGHIKAIRDTFVCAGYLSGGKDSCEGDSGGPLMLPQADGRWVLVGTVSHGIRCAEPNLPGVYMKTSAYRAWIDSHITKTNNKLKKSV</sequence>
<dbReference type="GO" id="GO:0006508">
    <property type="term" value="P:proteolysis"/>
    <property type="evidence" value="ECO:0007669"/>
    <property type="project" value="UniProtKB-KW"/>
</dbReference>
<feature type="region of interest" description="Disordered" evidence="6">
    <location>
        <begin position="32"/>
        <end position="110"/>
    </location>
</feature>
<keyword evidence="3 5" id="KW-0720">Serine protease</keyword>
<dbReference type="CDD" id="cd00190">
    <property type="entry name" value="Tryp_SPc"/>
    <property type="match status" value="2"/>
</dbReference>
<dbReference type="InterPro" id="IPR001254">
    <property type="entry name" value="Trypsin_dom"/>
</dbReference>
<dbReference type="Proteomes" id="UP000728032">
    <property type="component" value="Unassembled WGS sequence"/>
</dbReference>
<dbReference type="InterPro" id="IPR018114">
    <property type="entry name" value="TRYPSIN_HIS"/>
</dbReference>
<dbReference type="PANTHER" id="PTHR24252">
    <property type="entry name" value="ACROSIN-RELATED"/>
    <property type="match status" value="1"/>
</dbReference>
<reference evidence="8" key="1">
    <citation type="submission" date="2020-11" db="EMBL/GenBank/DDBJ databases">
        <authorList>
            <person name="Tran Van P."/>
        </authorList>
    </citation>
    <scope>NUCLEOTIDE SEQUENCE</scope>
</reference>
<dbReference type="PROSITE" id="PS00135">
    <property type="entry name" value="TRYPSIN_SER"/>
    <property type="match status" value="1"/>
</dbReference>
<dbReference type="OrthoDB" id="414661at2759"/>
<dbReference type="GO" id="GO:0004252">
    <property type="term" value="F:serine-type endopeptidase activity"/>
    <property type="evidence" value="ECO:0007669"/>
    <property type="project" value="InterPro"/>
</dbReference>
<evidence type="ECO:0000256" key="1">
    <source>
        <dbReference type="ARBA" id="ARBA00022670"/>
    </source>
</evidence>
<dbReference type="PROSITE" id="PS50240">
    <property type="entry name" value="TRYPSIN_DOM"/>
    <property type="match status" value="2"/>
</dbReference>
<accession>A0A7R9LRL6</accession>
<organism evidence="8">
    <name type="scientific">Oppiella nova</name>
    <dbReference type="NCBI Taxonomy" id="334625"/>
    <lineage>
        <taxon>Eukaryota</taxon>
        <taxon>Metazoa</taxon>
        <taxon>Ecdysozoa</taxon>
        <taxon>Arthropoda</taxon>
        <taxon>Chelicerata</taxon>
        <taxon>Arachnida</taxon>
        <taxon>Acari</taxon>
        <taxon>Acariformes</taxon>
        <taxon>Sarcoptiformes</taxon>
        <taxon>Oribatida</taxon>
        <taxon>Brachypylina</taxon>
        <taxon>Oppioidea</taxon>
        <taxon>Oppiidae</taxon>
        <taxon>Oppiella</taxon>
    </lineage>
</organism>
<dbReference type="AlphaFoldDB" id="A0A7R9LRL6"/>
<dbReference type="PROSITE" id="PS00134">
    <property type="entry name" value="TRYPSIN_HIS"/>
    <property type="match status" value="1"/>
</dbReference>
<feature type="domain" description="Peptidase S1" evidence="7">
    <location>
        <begin position="202"/>
        <end position="424"/>
    </location>
</feature>
<dbReference type="FunFam" id="2.40.10.10:FF:000006">
    <property type="entry name" value="Serine proteinase stubble"/>
    <property type="match status" value="2"/>
</dbReference>
<protein>
    <recommendedName>
        <fullName evidence="7">Peptidase S1 domain-containing protein</fullName>
    </recommendedName>
</protein>
<keyword evidence="2 5" id="KW-0378">Hydrolase</keyword>
<keyword evidence="4" id="KW-1015">Disulfide bond</keyword>
<evidence type="ECO:0000313" key="8">
    <source>
        <dbReference type="EMBL" id="CAD7646609.1"/>
    </source>
</evidence>
<dbReference type="InterPro" id="IPR043504">
    <property type="entry name" value="Peptidase_S1_PA_chymotrypsin"/>
</dbReference>
<dbReference type="InterPro" id="IPR001314">
    <property type="entry name" value="Peptidase_S1A"/>
</dbReference>
<evidence type="ECO:0000256" key="5">
    <source>
        <dbReference type="RuleBase" id="RU363034"/>
    </source>
</evidence>
<dbReference type="SMART" id="SM00020">
    <property type="entry name" value="Tryp_SPc"/>
    <property type="match status" value="2"/>
</dbReference>
<evidence type="ECO:0000259" key="7">
    <source>
        <dbReference type="PROSITE" id="PS50240"/>
    </source>
</evidence>
<evidence type="ECO:0000313" key="9">
    <source>
        <dbReference type="Proteomes" id="UP000728032"/>
    </source>
</evidence>
<dbReference type="InterPro" id="IPR009003">
    <property type="entry name" value="Peptidase_S1_PA"/>
</dbReference>
<keyword evidence="1 5" id="KW-0645">Protease</keyword>
<dbReference type="SUPFAM" id="SSF50494">
    <property type="entry name" value="Trypsin-like serine proteases"/>
    <property type="match status" value="2"/>
</dbReference>
<dbReference type="Gene3D" id="2.40.10.10">
    <property type="entry name" value="Trypsin-like serine proteases"/>
    <property type="match status" value="2"/>
</dbReference>